<dbReference type="RefSeq" id="WP_092610862.1">
    <property type="nucleotide sequence ID" value="NZ_FNHU01000009.1"/>
</dbReference>
<feature type="compositionally biased region" description="Basic and acidic residues" evidence="2">
    <location>
        <begin position="20"/>
        <end position="36"/>
    </location>
</feature>
<keyword evidence="3" id="KW-0812">Transmembrane</keyword>
<feature type="region of interest" description="Disordered" evidence="2">
    <location>
        <begin position="162"/>
        <end position="239"/>
    </location>
</feature>
<accession>A0A1G9X787</accession>
<evidence type="ECO:0000313" key="4">
    <source>
        <dbReference type="EMBL" id="SDM92629.1"/>
    </source>
</evidence>
<feature type="compositionally biased region" description="Basic and acidic residues" evidence="2">
    <location>
        <begin position="176"/>
        <end position="190"/>
    </location>
</feature>
<dbReference type="AlphaFoldDB" id="A0A1G9X787"/>
<protein>
    <submittedName>
        <fullName evidence="4">Cell division protein FtsB</fullName>
    </submittedName>
</protein>
<keyword evidence="4" id="KW-0132">Cell division</keyword>
<evidence type="ECO:0000256" key="2">
    <source>
        <dbReference type="SAM" id="MobiDB-lite"/>
    </source>
</evidence>
<dbReference type="EMBL" id="FNHU01000009">
    <property type="protein sequence ID" value="SDM92629.1"/>
    <property type="molecule type" value="Genomic_DNA"/>
</dbReference>
<dbReference type="OrthoDB" id="5187715at2"/>
<feature type="compositionally biased region" description="Low complexity" evidence="2">
    <location>
        <begin position="210"/>
        <end position="239"/>
    </location>
</feature>
<name>A0A1G9X787_9ACTO</name>
<reference evidence="4 5" key="1">
    <citation type="submission" date="2016-10" db="EMBL/GenBank/DDBJ databases">
        <authorList>
            <person name="de Groot N.N."/>
        </authorList>
    </citation>
    <scope>NUCLEOTIDE SEQUENCE [LARGE SCALE GENOMIC DNA]</scope>
    <source>
        <strain evidence="4 5">KPR-7B</strain>
    </source>
</reference>
<keyword evidence="3" id="KW-0472">Membrane</keyword>
<proteinExistence type="predicted"/>
<sequence>MTPRRPVPARPGARRPRSGPSHDARAGAGRHTDTPDTARGAVADTGHNGASASASAGDDSENLVPRMGGAEGLSLPMRLLILAGVLALAFVVVFPSLRGYLTQRAQYDAVLDQIDEARATSTALEEELARWEDDEYVKTQARERLSYVMPGETTYVVVGADSFEDDDEADPSPGSAEERSPWYQELRESARVAGQVEEEEVEDPARQGWSTPSPQTTATPGATATPSASATPSADSGDQ</sequence>
<dbReference type="Pfam" id="PF04977">
    <property type="entry name" value="DivIC"/>
    <property type="match status" value="1"/>
</dbReference>
<evidence type="ECO:0000313" key="5">
    <source>
        <dbReference type="Proteomes" id="UP000199671"/>
    </source>
</evidence>
<feature type="region of interest" description="Disordered" evidence="2">
    <location>
        <begin position="1"/>
        <end position="63"/>
    </location>
</feature>
<feature type="transmembrane region" description="Helical" evidence="3">
    <location>
        <begin position="75"/>
        <end position="94"/>
    </location>
</feature>
<dbReference type="Proteomes" id="UP000199671">
    <property type="component" value="Unassembled WGS sequence"/>
</dbReference>
<dbReference type="InterPro" id="IPR007060">
    <property type="entry name" value="FtsL/DivIC"/>
</dbReference>
<gene>
    <name evidence="4" type="ORF">SAMN04487766_10922</name>
</gene>
<feature type="coiled-coil region" evidence="1">
    <location>
        <begin position="107"/>
        <end position="134"/>
    </location>
</feature>
<keyword evidence="4" id="KW-0131">Cell cycle</keyword>
<keyword evidence="1" id="KW-0175">Coiled coil</keyword>
<evidence type="ECO:0000256" key="3">
    <source>
        <dbReference type="SAM" id="Phobius"/>
    </source>
</evidence>
<dbReference type="GO" id="GO:0051301">
    <property type="term" value="P:cell division"/>
    <property type="evidence" value="ECO:0007669"/>
    <property type="project" value="UniProtKB-KW"/>
</dbReference>
<keyword evidence="3" id="KW-1133">Transmembrane helix</keyword>
<organism evidence="4 5">
    <name type="scientific">Actinomyces ruminicola</name>
    <dbReference type="NCBI Taxonomy" id="332524"/>
    <lineage>
        <taxon>Bacteria</taxon>
        <taxon>Bacillati</taxon>
        <taxon>Actinomycetota</taxon>
        <taxon>Actinomycetes</taxon>
        <taxon>Actinomycetales</taxon>
        <taxon>Actinomycetaceae</taxon>
        <taxon>Actinomyces</taxon>
    </lineage>
</organism>
<evidence type="ECO:0000256" key="1">
    <source>
        <dbReference type="SAM" id="Coils"/>
    </source>
</evidence>